<dbReference type="Gene3D" id="3.30.420.40">
    <property type="match status" value="1"/>
</dbReference>
<accession>A0A918GU63</accession>
<reference evidence="2" key="2">
    <citation type="submission" date="2020-09" db="EMBL/GenBank/DDBJ databases">
        <authorList>
            <person name="Sun Q."/>
            <person name="Ohkuma M."/>
        </authorList>
    </citation>
    <scope>NUCLEOTIDE SEQUENCE</scope>
    <source>
        <strain evidence="2">JCM 4234</strain>
    </source>
</reference>
<sequence length="151" mass="15204">MPVPPPDPAVMAPRPSHPSAFLPGVGEAELLGLGADVLQRVLGLHDEPPRRGPGGAAGGAPLPPGPRGGAALVLAPDPQAVLCGGGLSRSADVVLDPPHREPPKHCLRLPEPRASALGDESVALGAVRLALDEVDSRPLSDGLAAPTASRR</sequence>
<evidence type="ECO:0000313" key="2">
    <source>
        <dbReference type="EMBL" id="GGS62407.1"/>
    </source>
</evidence>
<organism evidence="2 3">
    <name type="scientific">Streptomyces griseoviridis</name>
    <dbReference type="NCBI Taxonomy" id="45398"/>
    <lineage>
        <taxon>Bacteria</taxon>
        <taxon>Bacillati</taxon>
        <taxon>Actinomycetota</taxon>
        <taxon>Actinomycetes</taxon>
        <taxon>Kitasatosporales</taxon>
        <taxon>Streptomycetaceae</taxon>
        <taxon>Streptomyces</taxon>
    </lineage>
</organism>
<dbReference type="Proteomes" id="UP000653493">
    <property type="component" value="Unassembled WGS sequence"/>
</dbReference>
<evidence type="ECO:0000256" key="1">
    <source>
        <dbReference type="SAM" id="MobiDB-lite"/>
    </source>
</evidence>
<reference evidence="2" key="1">
    <citation type="journal article" date="2014" name="Int. J. Syst. Evol. Microbiol.">
        <title>Complete genome sequence of Corynebacterium casei LMG S-19264T (=DSM 44701T), isolated from a smear-ripened cheese.</title>
        <authorList>
            <consortium name="US DOE Joint Genome Institute (JGI-PGF)"/>
            <person name="Walter F."/>
            <person name="Albersmeier A."/>
            <person name="Kalinowski J."/>
            <person name="Ruckert C."/>
        </authorList>
    </citation>
    <scope>NUCLEOTIDE SEQUENCE</scope>
    <source>
        <strain evidence="2">JCM 4234</strain>
    </source>
</reference>
<comment type="caution">
    <text evidence="2">The sequence shown here is derived from an EMBL/GenBank/DDBJ whole genome shotgun (WGS) entry which is preliminary data.</text>
</comment>
<dbReference type="SUPFAM" id="SSF53067">
    <property type="entry name" value="Actin-like ATPase domain"/>
    <property type="match status" value="1"/>
</dbReference>
<feature type="region of interest" description="Disordered" evidence="1">
    <location>
        <begin position="45"/>
        <end position="69"/>
    </location>
</feature>
<name>A0A918GU63_STRGD</name>
<dbReference type="InterPro" id="IPR043129">
    <property type="entry name" value="ATPase_NBD"/>
</dbReference>
<protein>
    <recommendedName>
        <fullName evidence="4">ROK family protein</fullName>
    </recommendedName>
</protein>
<proteinExistence type="predicted"/>
<evidence type="ECO:0000313" key="3">
    <source>
        <dbReference type="Proteomes" id="UP000653493"/>
    </source>
</evidence>
<evidence type="ECO:0008006" key="4">
    <source>
        <dbReference type="Google" id="ProtNLM"/>
    </source>
</evidence>
<dbReference type="AlphaFoldDB" id="A0A918GU63"/>
<dbReference type="EMBL" id="BMSL01000026">
    <property type="protein sequence ID" value="GGS62407.1"/>
    <property type="molecule type" value="Genomic_DNA"/>
</dbReference>
<keyword evidence="3" id="KW-1185">Reference proteome</keyword>
<gene>
    <name evidence="2" type="ORF">GCM10010238_59430</name>
</gene>